<comment type="subcellular location">
    <subcellularLocation>
        <location evidence="1">Cytoplasm</location>
    </subcellularLocation>
</comment>
<protein>
    <submittedName>
        <fullName evidence="7">Quinone oxidoreductase</fullName>
    </submittedName>
</protein>
<dbReference type="InterPro" id="IPR011032">
    <property type="entry name" value="GroES-like_sf"/>
</dbReference>
<feature type="domain" description="Enoyl reductase (ER)" evidence="6">
    <location>
        <begin position="10"/>
        <end position="328"/>
    </location>
</feature>
<comment type="caution">
    <text evidence="7">The sequence shown here is derived from an EMBL/GenBank/DDBJ whole genome shotgun (WGS) entry which is preliminary data.</text>
</comment>
<dbReference type="Pfam" id="PF08240">
    <property type="entry name" value="ADH_N"/>
    <property type="match status" value="1"/>
</dbReference>
<dbReference type="RefSeq" id="WP_047184301.1">
    <property type="nucleotide sequence ID" value="NZ_JARTGE010000012.1"/>
</dbReference>
<evidence type="ECO:0000256" key="2">
    <source>
        <dbReference type="ARBA" id="ARBA00011881"/>
    </source>
</evidence>
<comment type="subunit">
    <text evidence="2">Homotetramer.</text>
</comment>
<dbReference type="EMBL" id="LGTK01000013">
    <property type="protein sequence ID" value="KPH76548.1"/>
    <property type="molecule type" value="Genomic_DNA"/>
</dbReference>
<dbReference type="InterPro" id="IPR013154">
    <property type="entry name" value="ADH-like_N"/>
</dbReference>
<evidence type="ECO:0000256" key="5">
    <source>
        <dbReference type="ARBA" id="ARBA00022884"/>
    </source>
</evidence>
<dbReference type="PROSITE" id="PS01162">
    <property type="entry name" value="QOR_ZETA_CRYSTAL"/>
    <property type="match status" value="1"/>
</dbReference>
<evidence type="ECO:0000256" key="4">
    <source>
        <dbReference type="ARBA" id="ARBA00022857"/>
    </source>
</evidence>
<organism evidence="7 8">
    <name type="scientific">Oceanobacillus caeni</name>
    <dbReference type="NCBI Taxonomy" id="405946"/>
    <lineage>
        <taxon>Bacteria</taxon>
        <taxon>Bacillati</taxon>
        <taxon>Bacillota</taxon>
        <taxon>Bacilli</taxon>
        <taxon>Bacillales</taxon>
        <taxon>Bacillaceae</taxon>
        <taxon>Oceanobacillus</taxon>
    </lineage>
</organism>
<dbReference type="PANTHER" id="PTHR44154">
    <property type="entry name" value="QUINONE OXIDOREDUCTASE"/>
    <property type="match status" value="1"/>
</dbReference>
<dbReference type="InterPro" id="IPR051603">
    <property type="entry name" value="Zinc-ADH_QOR/CCCR"/>
</dbReference>
<evidence type="ECO:0000256" key="1">
    <source>
        <dbReference type="ARBA" id="ARBA00004496"/>
    </source>
</evidence>
<dbReference type="CDD" id="cd08272">
    <property type="entry name" value="MDR6"/>
    <property type="match status" value="1"/>
</dbReference>
<evidence type="ECO:0000313" key="8">
    <source>
        <dbReference type="Proteomes" id="UP000037854"/>
    </source>
</evidence>
<dbReference type="Proteomes" id="UP000037854">
    <property type="component" value="Unassembled WGS sequence"/>
</dbReference>
<keyword evidence="3" id="KW-0963">Cytoplasm</keyword>
<dbReference type="InterPro" id="IPR020843">
    <property type="entry name" value="ER"/>
</dbReference>
<reference evidence="7 8" key="1">
    <citation type="submission" date="2015-07" db="EMBL/GenBank/DDBJ databases">
        <title>High-quality draft genome sequence of Oceanobacillus caeni HM6, a bacillus isolated from a human feces.</title>
        <authorList>
            <person name="Kumar J."/>
            <person name="Verma M.K."/>
            <person name="Pandey R."/>
            <person name="Bhambi M."/>
            <person name="Chauhan N."/>
        </authorList>
    </citation>
    <scope>NUCLEOTIDE SEQUENCE [LARGE SCALE GENOMIC DNA]</scope>
    <source>
        <strain evidence="7 8">HM6</strain>
    </source>
</reference>
<keyword evidence="8" id="KW-1185">Reference proteome</keyword>
<sequence>MKSQVIQSFGEPSVFQLKEIPKPELKPGHVLIQVKATSVNPIDTKVRAGAVPAVAPELPAVLHGDVAGVVSEVGEGVTEFEIGDEVFGCAGGFKGTSGGALAEFMLADADLLAHKPKNLTMEEAAALPLVSITAWEALFNRTRLIPGQDILIHGAAGGVGHIAIQLAKWGGATVYTTASSQEKLEIGKRLGADGTINYREEKVRDYVQNYTNGKGFDVVFDTVGGENLDRSFEAAAVHGTVTAIATRSTHDLSPVHSKGLSLHVTFMLLKILNKDMHKHYGEILRKITGLVEEGKLHPLLDSNIFNFDEVSKAHEYLESGKAVGKIVLKNSW</sequence>
<evidence type="ECO:0000313" key="7">
    <source>
        <dbReference type="EMBL" id="KPH76548.1"/>
    </source>
</evidence>
<dbReference type="InterPro" id="IPR036291">
    <property type="entry name" value="NAD(P)-bd_dom_sf"/>
</dbReference>
<dbReference type="SMART" id="SM00829">
    <property type="entry name" value="PKS_ER"/>
    <property type="match status" value="1"/>
</dbReference>
<dbReference type="Pfam" id="PF13602">
    <property type="entry name" value="ADH_zinc_N_2"/>
    <property type="match status" value="1"/>
</dbReference>
<evidence type="ECO:0000259" key="6">
    <source>
        <dbReference type="SMART" id="SM00829"/>
    </source>
</evidence>
<dbReference type="Gene3D" id="3.40.50.720">
    <property type="entry name" value="NAD(P)-binding Rossmann-like Domain"/>
    <property type="match status" value="1"/>
</dbReference>
<gene>
    <name evidence="7" type="ORF">AFL42_05535</name>
</gene>
<dbReference type="Gene3D" id="3.90.180.10">
    <property type="entry name" value="Medium-chain alcohol dehydrogenases, catalytic domain"/>
    <property type="match status" value="1"/>
</dbReference>
<keyword evidence="4" id="KW-0521">NADP</keyword>
<dbReference type="SUPFAM" id="SSF50129">
    <property type="entry name" value="GroES-like"/>
    <property type="match status" value="1"/>
</dbReference>
<dbReference type="InterPro" id="IPR002364">
    <property type="entry name" value="Quin_OxRdtase/zeta-crystal_CS"/>
</dbReference>
<evidence type="ECO:0000256" key="3">
    <source>
        <dbReference type="ARBA" id="ARBA00022490"/>
    </source>
</evidence>
<proteinExistence type="predicted"/>
<name>A0ABR5MKX0_9BACI</name>
<dbReference type="PANTHER" id="PTHR44154:SF1">
    <property type="entry name" value="QUINONE OXIDOREDUCTASE"/>
    <property type="match status" value="1"/>
</dbReference>
<dbReference type="SUPFAM" id="SSF51735">
    <property type="entry name" value="NAD(P)-binding Rossmann-fold domains"/>
    <property type="match status" value="1"/>
</dbReference>
<keyword evidence="5" id="KW-0694">RNA-binding</keyword>
<accession>A0ABR5MKX0</accession>